<proteinExistence type="predicted"/>
<evidence type="ECO:0000313" key="2">
    <source>
        <dbReference type="Proteomes" id="UP000590511"/>
    </source>
</evidence>
<dbReference type="Proteomes" id="UP000590511">
    <property type="component" value="Unassembled WGS sequence"/>
</dbReference>
<dbReference type="AlphaFoldDB" id="A0A7W7MJ10"/>
<organism evidence="1 2">
    <name type="scientific">Actinoplanes lobatus</name>
    <dbReference type="NCBI Taxonomy" id="113568"/>
    <lineage>
        <taxon>Bacteria</taxon>
        <taxon>Bacillati</taxon>
        <taxon>Actinomycetota</taxon>
        <taxon>Actinomycetes</taxon>
        <taxon>Micromonosporales</taxon>
        <taxon>Micromonosporaceae</taxon>
        <taxon>Actinoplanes</taxon>
    </lineage>
</organism>
<sequence length="32" mass="3794">MPSVPLRRNRAYQGVFWSQAFTDFCEQFLIAD</sequence>
<name>A0A7W7MJ10_9ACTN</name>
<dbReference type="EMBL" id="JACHNC010000001">
    <property type="protein sequence ID" value="MBB4752074.1"/>
    <property type="molecule type" value="Genomic_DNA"/>
</dbReference>
<protein>
    <submittedName>
        <fullName evidence="1">Uncharacterized protein</fullName>
    </submittedName>
</protein>
<reference evidence="1 2" key="1">
    <citation type="submission" date="2020-08" db="EMBL/GenBank/DDBJ databases">
        <title>Sequencing the genomes of 1000 actinobacteria strains.</title>
        <authorList>
            <person name="Klenk H.-P."/>
        </authorList>
    </citation>
    <scope>NUCLEOTIDE SEQUENCE [LARGE SCALE GENOMIC DNA]</scope>
    <source>
        <strain evidence="1 2">DSM 43150</strain>
    </source>
</reference>
<gene>
    <name evidence="1" type="ORF">BJ964_006235</name>
</gene>
<accession>A0A7W7MJ10</accession>
<evidence type="ECO:0000313" key="1">
    <source>
        <dbReference type="EMBL" id="MBB4752074.1"/>
    </source>
</evidence>
<comment type="caution">
    <text evidence="1">The sequence shown here is derived from an EMBL/GenBank/DDBJ whole genome shotgun (WGS) entry which is preliminary data.</text>
</comment>